<feature type="domain" description="HTH gntR-type" evidence="8">
    <location>
        <begin position="1"/>
        <end position="69"/>
    </location>
</feature>
<name>A0A9X9F1Q8_BACCE</name>
<dbReference type="GO" id="GO:0008483">
    <property type="term" value="F:transaminase activity"/>
    <property type="evidence" value="ECO:0007669"/>
    <property type="project" value="UniProtKB-KW"/>
</dbReference>
<proteinExistence type="inferred from homology"/>
<dbReference type="GO" id="GO:0003677">
    <property type="term" value="F:DNA binding"/>
    <property type="evidence" value="ECO:0007669"/>
    <property type="project" value="UniProtKB-KW"/>
</dbReference>
<dbReference type="SUPFAM" id="SSF46785">
    <property type="entry name" value="Winged helix' DNA-binding domain"/>
    <property type="match status" value="1"/>
</dbReference>
<accession>A0A9X9F1Q8</accession>
<dbReference type="InterPro" id="IPR036388">
    <property type="entry name" value="WH-like_DNA-bd_sf"/>
</dbReference>
<dbReference type="SMART" id="SM00345">
    <property type="entry name" value="HTH_GNTR"/>
    <property type="match status" value="1"/>
</dbReference>
<keyword evidence="6" id="KW-0238">DNA-binding</keyword>
<evidence type="ECO:0000256" key="3">
    <source>
        <dbReference type="ARBA" id="ARBA00022679"/>
    </source>
</evidence>
<reference evidence="9 10" key="1">
    <citation type="journal article" date="2019" name="Environ. Microbiol.">
        <title>An active ?-lactamase is a part of an orchestrated cell wall stress resistance network of Bacillus subtilis and related rhizosphere species.</title>
        <authorList>
            <person name="Bucher T."/>
            <person name="Keren-Paz A."/>
            <person name="Hausser J."/>
            <person name="Olender T."/>
            <person name="Cytryn E."/>
            <person name="Kolodkin-Gal I."/>
        </authorList>
    </citation>
    <scope>NUCLEOTIDE SEQUENCE [LARGE SCALE GENOMIC DNA]</scope>
    <source>
        <strain evidence="9 10">I32</strain>
    </source>
</reference>
<evidence type="ECO:0000256" key="4">
    <source>
        <dbReference type="ARBA" id="ARBA00022898"/>
    </source>
</evidence>
<dbReference type="AlphaFoldDB" id="A0A9X9F1Q8"/>
<dbReference type="PANTHER" id="PTHR38445">
    <property type="entry name" value="HTH-TYPE TRANSCRIPTIONAL REPRESSOR YTRA"/>
    <property type="match status" value="1"/>
</dbReference>
<evidence type="ECO:0000313" key="10">
    <source>
        <dbReference type="Proteomes" id="UP000308444"/>
    </source>
</evidence>
<evidence type="ECO:0000259" key="8">
    <source>
        <dbReference type="PROSITE" id="PS50949"/>
    </source>
</evidence>
<organism evidence="9 10">
    <name type="scientific">Bacillus cereus</name>
    <dbReference type="NCBI Taxonomy" id="1396"/>
    <lineage>
        <taxon>Bacteria</taxon>
        <taxon>Bacillati</taxon>
        <taxon>Bacillota</taxon>
        <taxon>Bacilli</taxon>
        <taxon>Bacillales</taxon>
        <taxon>Bacillaceae</taxon>
        <taxon>Bacillus</taxon>
        <taxon>Bacillus cereus group</taxon>
    </lineage>
</organism>
<keyword evidence="2" id="KW-0032">Aminotransferase</keyword>
<dbReference type="InterPro" id="IPR036390">
    <property type="entry name" value="WH_DNA-bd_sf"/>
</dbReference>
<keyword evidence="3" id="KW-0808">Transferase</keyword>
<dbReference type="PROSITE" id="PS50949">
    <property type="entry name" value="HTH_GNTR"/>
    <property type="match status" value="1"/>
</dbReference>
<dbReference type="Pfam" id="PF00392">
    <property type="entry name" value="GntR"/>
    <property type="match status" value="1"/>
</dbReference>
<sequence length="88" mass="10069">MFKYLHILNDIENMIQNGEINEGKKLPSIRSLITQYECNKATVIRALHELEKRHIIYSVPQSGYYVVKKSGSTIENNEIIDFASSAPD</sequence>
<dbReference type="Gene3D" id="1.10.10.10">
    <property type="entry name" value="Winged helix-like DNA-binding domain superfamily/Winged helix DNA-binding domain"/>
    <property type="match status" value="1"/>
</dbReference>
<dbReference type="InterPro" id="IPR000524">
    <property type="entry name" value="Tscrpt_reg_HTH_GntR"/>
</dbReference>
<keyword evidence="7" id="KW-0804">Transcription</keyword>
<dbReference type="CDD" id="cd07377">
    <property type="entry name" value="WHTH_GntR"/>
    <property type="match status" value="1"/>
</dbReference>
<dbReference type="Proteomes" id="UP000308444">
    <property type="component" value="Unassembled WGS sequence"/>
</dbReference>
<dbReference type="EMBL" id="SZOH01004218">
    <property type="protein sequence ID" value="TKI87650.1"/>
    <property type="molecule type" value="Genomic_DNA"/>
</dbReference>
<protein>
    <submittedName>
        <fullName evidence="9">Winged helix-turn-helix transcriptional regulator</fullName>
    </submittedName>
</protein>
<keyword evidence="5" id="KW-0805">Transcription regulation</keyword>
<comment type="caution">
    <text evidence="9">The sequence shown here is derived from an EMBL/GenBank/DDBJ whole genome shotgun (WGS) entry which is preliminary data.</text>
</comment>
<evidence type="ECO:0000256" key="1">
    <source>
        <dbReference type="ARBA" id="ARBA00005384"/>
    </source>
</evidence>
<evidence type="ECO:0000256" key="7">
    <source>
        <dbReference type="ARBA" id="ARBA00023163"/>
    </source>
</evidence>
<feature type="non-terminal residue" evidence="9">
    <location>
        <position position="88"/>
    </location>
</feature>
<evidence type="ECO:0000256" key="2">
    <source>
        <dbReference type="ARBA" id="ARBA00022576"/>
    </source>
</evidence>
<evidence type="ECO:0000256" key="6">
    <source>
        <dbReference type="ARBA" id="ARBA00023125"/>
    </source>
</evidence>
<evidence type="ECO:0000313" key="9">
    <source>
        <dbReference type="EMBL" id="TKI87650.1"/>
    </source>
</evidence>
<comment type="similarity">
    <text evidence="1">In the C-terminal section; belongs to the class-I pyridoxal-phosphate-dependent aminotransferase family.</text>
</comment>
<gene>
    <name evidence="9" type="ORF">FC695_38735</name>
</gene>
<evidence type="ECO:0000256" key="5">
    <source>
        <dbReference type="ARBA" id="ARBA00023015"/>
    </source>
</evidence>
<dbReference type="GO" id="GO:0003700">
    <property type="term" value="F:DNA-binding transcription factor activity"/>
    <property type="evidence" value="ECO:0007669"/>
    <property type="project" value="InterPro"/>
</dbReference>
<dbReference type="PANTHER" id="PTHR38445:SF9">
    <property type="entry name" value="HTH-TYPE TRANSCRIPTIONAL REPRESSOR YTRA"/>
    <property type="match status" value="1"/>
</dbReference>
<dbReference type="FunFam" id="1.10.10.10:FF:000401">
    <property type="entry name" value="GntR family transcriptional regulator"/>
    <property type="match status" value="1"/>
</dbReference>
<keyword evidence="4" id="KW-0663">Pyridoxal phosphate</keyword>